<name>A0A182N345_9DIPT</name>
<evidence type="ECO:0000256" key="5">
    <source>
        <dbReference type="ARBA" id="ARBA00023242"/>
    </source>
</evidence>
<dbReference type="Pfam" id="PF01119">
    <property type="entry name" value="DNA_mis_repair"/>
    <property type="match status" value="1"/>
</dbReference>
<keyword evidence="3" id="KW-0227">DNA damage</keyword>
<dbReference type="SMART" id="SM01340">
    <property type="entry name" value="DNA_mis_repair"/>
    <property type="match status" value="1"/>
</dbReference>
<feature type="compositionally biased region" description="Basic and acidic residues" evidence="6">
    <location>
        <begin position="436"/>
        <end position="447"/>
    </location>
</feature>
<evidence type="ECO:0000313" key="9">
    <source>
        <dbReference type="Proteomes" id="UP000075884"/>
    </source>
</evidence>
<dbReference type="Gene3D" id="3.30.230.10">
    <property type="match status" value="1"/>
</dbReference>
<dbReference type="NCBIfam" id="TIGR00585">
    <property type="entry name" value="mutl"/>
    <property type="match status" value="1"/>
</dbReference>
<dbReference type="Pfam" id="PF16413">
    <property type="entry name" value="Mlh1_C"/>
    <property type="match status" value="1"/>
</dbReference>
<dbReference type="SUPFAM" id="SSF55874">
    <property type="entry name" value="ATPase domain of HSP90 chaperone/DNA topoisomerase II/histidine kinase"/>
    <property type="match status" value="1"/>
</dbReference>
<dbReference type="CDD" id="cd03483">
    <property type="entry name" value="MutL_Trans_MLH1"/>
    <property type="match status" value="1"/>
</dbReference>
<dbReference type="InterPro" id="IPR032189">
    <property type="entry name" value="Mlh1_C"/>
</dbReference>
<dbReference type="Gene3D" id="3.30.565.10">
    <property type="entry name" value="Histidine kinase-like ATPase, C-terminal domain"/>
    <property type="match status" value="1"/>
</dbReference>
<protein>
    <recommendedName>
        <fullName evidence="7">DNA mismatch repair protein S5 domain-containing protein</fullName>
    </recommendedName>
</protein>
<organism evidence="8 9">
    <name type="scientific">Anopheles dirus</name>
    <dbReference type="NCBI Taxonomy" id="7168"/>
    <lineage>
        <taxon>Eukaryota</taxon>
        <taxon>Metazoa</taxon>
        <taxon>Ecdysozoa</taxon>
        <taxon>Arthropoda</taxon>
        <taxon>Hexapoda</taxon>
        <taxon>Insecta</taxon>
        <taxon>Pterygota</taxon>
        <taxon>Neoptera</taxon>
        <taxon>Endopterygota</taxon>
        <taxon>Diptera</taxon>
        <taxon>Nematocera</taxon>
        <taxon>Culicoidea</taxon>
        <taxon>Culicidae</taxon>
        <taxon>Anophelinae</taxon>
        <taxon>Anopheles</taxon>
    </lineage>
</organism>
<reference evidence="9" key="1">
    <citation type="submission" date="2013-03" db="EMBL/GenBank/DDBJ databases">
        <title>The Genome Sequence of Anopheles dirus WRAIR2.</title>
        <authorList>
            <consortium name="The Broad Institute Genomics Platform"/>
            <person name="Neafsey D.E."/>
            <person name="Walton C."/>
            <person name="Walker B."/>
            <person name="Young S.K."/>
            <person name="Zeng Q."/>
            <person name="Gargeya S."/>
            <person name="Fitzgerald M."/>
            <person name="Haas B."/>
            <person name="Abouelleil A."/>
            <person name="Allen A.W."/>
            <person name="Alvarado L."/>
            <person name="Arachchi H.M."/>
            <person name="Berlin A.M."/>
            <person name="Chapman S.B."/>
            <person name="Gainer-Dewar J."/>
            <person name="Goldberg J."/>
            <person name="Griggs A."/>
            <person name="Gujja S."/>
            <person name="Hansen M."/>
            <person name="Howarth C."/>
            <person name="Imamovic A."/>
            <person name="Ireland A."/>
            <person name="Larimer J."/>
            <person name="McCowan C."/>
            <person name="Murphy C."/>
            <person name="Pearson M."/>
            <person name="Poon T.W."/>
            <person name="Priest M."/>
            <person name="Roberts A."/>
            <person name="Saif S."/>
            <person name="Shea T."/>
            <person name="Sisk P."/>
            <person name="Sykes S."/>
            <person name="Wortman J."/>
            <person name="Nusbaum C."/>
            <person name="Birren B."/>
        </authorList>
    </citation>
    <scope>NUCLEOTIDE SEQUENCE [LARGE SCALE GENOMIC DNA]</scope>
    <source>
        <strain evidence="9">WRAIR2</strain>
    </source>
</reference>
<feature type="domain" description="DNA mismatch repair protein S5" evidence="7">
    <location>
        <begin position="250"/>
        <end position="369"/>
    </location>
</feature>
<evidence type="ECO:0000313" key="8">
    <source>
        <dbReference type="EnsemblMetazoa" id="ADIR002057-PA"/>
    </source>
</evidence>
<dbReference type="CDD" id="cd16926">
    <property type="entry name" value="HATPase_MutL-MLH-PMS-like"/>
    <property type="match status" value="1"/>
</dbReference>
<dbReference type="InterPro" id="IPR014721">
    <property type="entry name" value="Ribsml_uS5_D2-typ_fold_subgr"/>
</dbReference>
<evidence type="ECO:0000256" key="1">
    <source>
        <dbReference type="ARBA" id="ARBA00004123"/>
    </source>
</evidence>
<comment type="subcellular location">
    <subcellularLocation>
        <location evidence="1">Nucleus</location>
    </subcellularLocation>
</comment>
<dbReference type="InterPro" id="IPR013507">
    <property type="entry name" value="DNA_mismatch_S5_2-like"/>
</dbReference>
<keyword evidence="4" id="KW-0234">DNA repair</keyword>
<dbReference type="InterPro" id="IPR014762">
    <property type="entry name" value="DNA_mismatch_repair_CS"/>
</dbReference>
<keyword evidence="5" id="KW-0539">Nucleus</keyword>
<dbReference type="PANTHER" id="PTHR10073:SF12">
    <property type="entry name" value="DNA MISMATCH REPAIR PROTEIN MLH1"/>
    <property type="match status" value="1"/>
</dbReference>
<dbReference type="InterPro" id="IPR038973">
    <property type="entry name" value="MutL/Mlh/Pms-like"/>
</dbReference>
<comment type="similarity">
    <text evidence="2">Belongs to the DNA mismatch repair MutL/HexB family.</text>
</comment>
<dbReference type="EnsemblMetazoa" id="ADIR002057-RA">
    <property type="protein sequence ID" value="ADIR002057-PA"/>
    <property type="gene ID" value="ADIR002057"/>
</dbReference>
<reference evidence="8" key="2">
    <citation type="submission" date="2020-05" db="UniProtKB">
        <authorList>
            <consortium name="EnsemblMetazoa"/>
        </authorList>
    </citation>
    <scope>IDENTIFICATION</scope>
    <source>
        <strain evidence="8">WRAIR2</strain>
    </source>
</reference>
<dbReference type="GO" id="GO:0005524">
    <property type="term" value="F:ATP binding"/>
    <property type="evidence" value="ECO:0007669"/>
    <property type="project" value="InterPro"/>
</dbReference>
<dbReference type="GO" id="GO:0030983">
    <property type="term" value="F:mismatched DNA binding"/>
    <property type="evidence" value="ECO:0007669"/>
    <property type="project" value="InterPro"/>
</dbReference>
<proteinExistence type="inferred from homology"/>
<dbReference type="InterPro" id="IPR020568">
    <property type="entry name" value="Ribosomal_Su5_D2-typ_SF"/>
</dbReference>
<keyword evidence="9" id="KW-1185">Reference proteome</keyword>
<dbReference type="InterPro" id="IPR036890">
    <property type="entry name" value="HATPase_C_sf"/>
</dbReference>
<dbReference type="InterPro" id="IPR002099">
    <property type="entry name" value="MutL/Mlh/PMS"/>
</dbReference>
<evidence type="ECO:0000259" key="7">
    <source>
        <dbReference type="SMART" id="SM01340"/>
    </source>
</evidence>
<dbReference type="FunFam" id="3.30.230.10:FF:000014">
    <property type="entry name" value="DNA mismatch repair protein Mlh1"/>
    <property type="match status" value="1"/>
</dbReference>
<dbReference type="STRING" id="7168.A0A182N345"/>
<dbReference type="PANTHER" id="PTHR10073">
    <property type="entry name" value="DNA MISMATCH REPAIR PROTEIN MLH, PMS, MUTL"/>
    <property type="match status" value="1"/>
</dbReference>
<sequence>VSNFVALSYGLSGEGPGSWIRQIDLSIATQAKKNQISMEPGVIRKLDEVVVNRIAAGEIIQRPANALKEMMENSLDAKATSIQITVKAGGLRSLQIQDNGTGIRREDLEIVCERFTTSKLQSFDDLSSISTYGFRGEALASISHVAHLSIVTKTKHEKCGYRACYEDGKLKGDIKPIAGNQGTQITVDDLFYNVPMRKQALKTPNEEFQRISDVVGKYAVHNPHACFILKKFGETAAIRTQPKSTVAQNIGTIYGAAIGKALIPIELKDDILQLAVEGYVTNVNFSLKKAISLMFINHRAVECSALKKAIDAIYSLYLPKGSAPFVYLSLELSPQNVDVNVHPTKHEVHFLHEEEIVEKVKLLVERALLGGNATRSYTQALLPGALQPLESSKSNESLVGNDDKPRLDYKLVRTSHSEQKLDKFFNISGSGNGSQPKEDAPDKKVLEPKLTQPSPSRKQKATKRETRLTSVHNLRQRIESDGDENLRKIFRELTYVGTIDRHQVLIQYDTQLYLVFTQHIAVELFYQRLLYDFGNFERITFSEPLELKRLAELGLADPESGYAGEEDGPVDELADRIVQVLVEHAPLMREYFSVSIRADGYLESLPKLLDNYIPSVVFLPIYIIRLATEVEWTDEEECLRTFARETALFFSRIALTKPEAEYRWELEHVIYPAVRNYLIPPKEFSRNGCLLQLTSLPELYRVFERC</sequence>
<dbReference type="Pfam" id="PF13589">
    <property type="entry name" value="HATPase_c_3"/>
    <property type="match status" value="1"/>
</dbReference>
<dbReference type="SUPFAM" id="SSF54211">
    <property type="entry name" value="Ribosomal protein S5 domain 2-like"/>
    <property type="match status" value="1"/>
</dbReference>
<evidence type="ECO:0000256" key="6">
    <source>
        <dbReference type="SAM" id="MobiDB-lite"/>
    </source>
</evidence>
<dbReference type="GO" id="GO:0016887">
    <property type="term" value="F:ATP hydrolysis activity"/>
    <property type="evidence" value="ECO:0007669"/>
    <property type="project" value="InterPro"/>
</dbReference>
<feature type="region of interest" description="Disordered" evidence="6">
    <location>
        <begin position="424"/>
        <end position="467"/>
    </location>
</feature>
<dbReference type="GO" id="GO:0006298">
    <property type="term" value="P:mismatch repair"/>
    <property type="evidence" value="ECO:0007669"/>
    <property type="project" value="InterPro"/>
</dbReference>
<dbReference type="VEuPathDB" id="VectorBase:ADIR002057"/>
<dbReference type="GO" id="GO:0032389">
    <property type="term" value="C:MutLalpha complex"/>
    <property type="evidence" value="ECO:0007669"/>
    <property type="project" value="TreeGrafter"/>
</dbReference>
<evidence type="ECO:0000256" key="2">
    <source>
        <dbReference type="ARBA" id="ARBA00006082"/>
    </source>
</evidence>
<dbReference type="GO" id="GO:0140664">
    <property type="term" value="F:ATP-dependent DNA damage sensor activity"/>
    <property type="evidence" value="ECO:0007669"/>
    <property type="project" value="InterPro"/>
</dbReference>
<dbReference type="FunFam" id="3.30.565.10:FF:000109">
    <property type="entry name" value="Related to MLH1-DNA mismatch repair protein"/>
    <property type="match status" value="1"/>
</dbReference>
<dbReference type="Proteomes" id="UP000075884">
    <property type="component" value="Unassembled WGS sequence"/>
</dbReference>
<accession>A0A182N345</accession>
<dbReference type="PROSITE" id="PS00058">
    <property type="entry name" value="DNA_MISMATCH_REPAIR_1"/>
    <property type="match status" value="1"/>
</dbReference>
<evidence type="ECO:0000256" key="4">
    <source>
        <dbReference type="ARBA" id="ARBA00023204"/>
    </source>
</evidence>
<evidence type="ECO:0000256" key="3">
    <source>
        <dbReference type="ARBA" id="ARBA00022763"/>
    </source>
</evidence>
<dbReference type="AlphaFoldDB" id="A0A182N345"/>